<proteinExistence type="predicted"/>
<name>A0AAZ3PT57_ONCTS</name>
<dbReference type="CDD" id="cd00037">
    <property type="entry name" value="CLECT"/>
    <property type="match status" value="1"/>
</dbReference>
<evidence type="ECO:0000313" key="2">
    <source>
        <dbReference type="Ensembl" id="ENSOTSP00005118989.1"/>
    </source>
</evidence>
<dbReference type="PANTHER" id="PTHR45784:SF8">
    <property type="entry name" value="C-TYPE MANNOSE RECEPTOR 2-RELATED"/>
    <property type="match status" value="1"/>
</dbReference>
<organism evidence="2 3">
    <name type="scientific">Oncorhynchus tshawytscha</name>
    <name type="common">Chinook salmon</name>
    <name type="synonym">Salmo tshawytscha</name>
    <dbReference type="NCBI Taxonomy" id="74940"/>
    <lineage>
        <taxon>Eukaryota</taxon>
        <taxon>Metazoa</taxon>
        <taxon>Chordata</taxon>
        <taxon>Craniata</taxon>
        <taxon>Vertebrata</taxon>
        <taxon>Euteleostomi</taxon>
        <taxon>Actinopterygii</taxon>
        <taxon>Neopterygii</taxon>
        <taxon>Teleostei</taxon>
        <taxon>Protacanthopterygii</taxon>
        <taxon>Salmoniformes</taxon>
        <taxon>Salmonidae</taxon>
        <taxon>Salmoninae</taxon>
        <taxon>Oncorhynchus</taxon>
    </lineage>
</organism>
<keyword evidence="3" id="KW-1185">Reference proteome</keyword>
<feature type="domain" description="C-type lectin" evidence="1">
    <location>
        <begin position="187"/>
        <end position="299"/>
    </location>
</feature>
<protein>
    <recommendedName>
        <fullName evidence="1">C-type lectin domain-containing protein</fullName>
    </recommendedName>
</protein>
<dbReference type="AlphaFoldDB" id="A0AAZ3PT57"/>
<dbReference type="InterPro" id="IPR001304">
    <property type="entry name" value="C-type_lectin-like"/>
</dbReference>
<dbReference type="Pfam" id="PF00059">
    <property type="entry name" value="Lectin_C"/>
    <property type="match status" value="2"/>
</dbReference>
<dbReference type="PROSITE" id="PS50041">
    <property type="entry name" value="C_TYPE_LECTIN_2"/>
    <property type="match status" value="2"/>
</dbReference>
<evidence type="ECO:0000313" key="3">
    <source>
        <dbReference type="Proteomes" id="UP000694402"/>
    </source>
</evidence>
<feature type="domain" description="C-type lectin" evidence="1">
    <location>
        <begin position="29"/>
        <end position="139"/>
    </location>
</feature>
<dbReference type="SUPFAM" id="SSF56436">
    <property type="entry name" value="C-type lectin-like"/>
    <property type="match status" value="3"/>
</dbReference>
<sequence>TYLEQPRSISTGLLITALFAVVSGLTKQFYYVDKQLTWQGAQQYCREKYIDLAFITDQEEAELFSTVLTSEFNWIGLTWIGLYRDTNDSTEWKWSGGWNSTFRFWSKGLPNHLIVNQDCVGVIKGEMADSLCAERLLVVGAESGAERLLVVVGAESGAERLLGRKSISTGLLITALFAVVSGLTKQFYYVDKQLTWQGAQQYCREKYIDLAFITDQEEAELFSTVLTSEFNWIGLTWIGLYRDTNDSTEWKWSGGWNSTFRFWSKGLPNHLIVNQDCVGVIKGEMADSLCKQINPFWCFDVNVVLVQKNKTWEEALDHCRKHYTDLTSLLSENEQLLVQRIMNSKGAQTDHVWTGLRFSVVSGCG</sequence>
<reference evidence="2" key="2">
    <citation type="submission" date="2025-08" db="UniProtKB">
        <authorList>
            <consortium name="Ensembl"/>
        </authorList>
    </citation>
    <scope>IDENTIFICATION</scope>
</reference>
<dbReference type="PANTHER" id="PTHR45784">
    <property type="entry name" value="C-TYPE LECTIN DOMAIN FAMILY 20 MEMBER A-RELATED"/>
    <property type="match status" value="1"/>
</dbReference>
<reference evidence="2" key="3">
    <citation type="submission" date="2025-09" db="UniProtKB">
        <authorList>
            <consortium name="Ensembl"/>
        </authorList>
    </citation>
    <scope>IDENTIFICATION</scope>
</reference>
<dbReference type="Ensembl" id="ENSOTST00005195327.1">
    <property type="protein sequence ID" value="ENSOTSP00005118989.1"/>
    <property type="gene ID" value="ENSOTSG00005079392.1"/>
</dbReference>
<dbReference type="Proteomes" id="UP000694402">
    <property type="component" value="Unassembled WGS sequence"/>
</dbReference>
<accession>A0AAZ3PT57</accession>
<reference evidence="3" key="1">
    <citation type="journal article" date="2018" name="PLoS ONE">
        <title>Chinook salmon (Oncorhynchus tshawytscha) genome and transcriptome.</title>
        <authorList>
            <person name="Christensen K.A."/>
            <person name="Leong J.S."/>
            <person name="Sakhrani D."/>
            <person name="Biagi C.A."/>
            <person name="Minkley D.R."/>
            <person name="Withler R.E."/>
            <person name="Rondeau E.B."/>
            <person name="Koop B.F."/>
            <person name="Devlin R.H."/>
        </authorList>
    </citation>
    <scope>NUCLEOTIDE SEQUENCE [LARGE SCALE GENOMIC DNA]</scope>
</reference>
<dbReference type="InterPro" id="IPR016186">
    <property type="entry name" value="C-type_lectin-like/link_sf"/>
</dbReference>
<dbReference type="InterPro" id="IPR016187">
    <property type="entry name" value="CTDL_fold"/>
</dbReference>
<dbReference type="SMART" id="SM00034">
    <property type="entry name" value="CLECT"/>
    <property type="match status" value="2"/>
</dbReference>
<evidence type="ECO:0000259" key="1">
    <source>
        <dbReference type="PROSITE" id="PS50041"/>
    </source>
</evidence>
<dbReference type="GeneTree" id="ENSGT00940000163911"/>
<dbReference type="Gene3D" id="3.10.100.10">
    <property type="entry name" value="Mannose-Binding Protein A, subunit A"/>
    <property type="match status" value="3"/>
</dbReference>